<dbReference type="PRINTS" id="PR01537">
    <property type="entry name" value="INTRLKN1R1F"/>
</dbReference>
<dbReference type="AlphaFoldDB" id="A0AAV1ELC2"/>
<keyword evidence="5" id="KW-0472">Membrane</keyword>
<name>A0AAV1ELC2_XYRNO</name>
<evidence type="ECO:0000259" key="6">
    <source>
        <dbReference type="PROSITE" id="PS50104"/>
    </source>
</evidence>
<dbReference type="PANTHER" id="PTHR11890:SF6">
    <property type="entry name" value="INTERLEUKIN-18 RECEPTOR 1"/>
    <property type="match status" value="1"/>
</dbReference>
<feature type="domain" description="Ig-like" evidence="7">
    <location>
        <begin position="1"/>
        <end position="64"/>
    </location>
</feature>
<evidence type="ECO:0000313" key="8">
    <source>
        <dbReference type="EMBL" id="CAJ1049484.1"/>
    </source>
</evidence>
<keyword evidence="3" id="KW-0325">Glycoprotein</keyword>
<gene>
    <name evidence="8" type="ORF">XNOV1_A029821</name>
</gene>
<keyword evidence="4" id="KW-0393">Immunoglobulin domain</keyword>
<accession>A0AAV1ELC2</accession>
<feature type="domain" description="Ig-like" evidence="7">
    <location>
        <begin position="69"/>
        <end position="169"/>
    </location>
</feature>
<feature type="domain" description="Ig-like" evidence="7">
    <location>
        <begin position="176"/>
        <end position="284"/>
    </location>
</feature>
<evidence type="ECO:0000313" key="9">
    <source>
        <dbReference type="Proteomes" id="UP001178508"/>
    </source>
</evidence>
<dbReference type="InterPro" id="IPR000157">
    <property type="entry name" value="TIR_dom"/>
</dbReference>
<dbReference type="EMBL" id="OY660864">
    <property type="protein sequence ID" value="CAJ1049484.1"/>
    <property type="molecule type" value="Genomic_DNA"/>
</dbReference>
<dbReference type="Gene3D" id="3.40.50.10140">
    <property type="entry name" value="Toll/interleukin-1 receptor homology (TIR) domain"/>
    <property type="match status" value="1"/>
</dbReference>
<evidence type="ECO:0000259" key="7">
    <source>
        <dbReference type="PROSITE" id="PS50835"/>
    </source>
</evidence>
<dbReference type="InterPro" id="IPR015621">
    <property type="entry name" value="IL-1_rcpt_fam"/>
</dbReference>
<protein>
    <submittedName>
        <fullName evidence="8">Uncharacterized protein</fullName>
    </submittedName>
</protein>
<dbReference type="PANTHER" id="PTHR11890">
    <property type="entry name" value="INTERLEUKIN-1 RECEPTOR FAMILY MEMBER"/>
    <property type="match status" value="1"/>
</dbReference>
<organism evidence="8 9">
    <name type="scientific">Xyrichtys novacula</name>
    <name type="common">Pearly razorfish</name>
    <name type="synonym">Hemipteronotus novacula</name>
    <dbReference type="NCBI Taxonomy" id="13765"/>
    <lineage>
        <taxon>Eukaryota</taxon>
        <taxon>Metazoa</taxon>
        <taxon>Chordata</taxon>
        <taxon>Craniata</taxon>
        <taxon>Vertebrata</taxon>
        <taxon>Euteleostomi</taxon>
        <taxon>Actinopterygii</taxon>
        <taxon>Neopterygii</taxon>
        <taxon>Teleostei</taxon>
        <taxon>Neoteleostei</taxon>
        <taxon>Acanthomorphata</taxon>
        <taxon>Eupercaria</taxon>
        <taxon>Labriformes</taxon>
        <taxon>Labridae</taxon>
        <taxon>Xyrichtys</taxon>
    </lineage>
</organism>
<evidence type="ECO:0000256" key="3">
    <source>
        <dbReference type="ARBA" id="ARBA00023180"/>
    </source>
</evidence>
<comment type="similarity">
    <text evidence="1">Belongs to the interleukin-1 receptor family.</text>
</comment>
<dbReference type="Pfam" id="PF01582">
    <property type="entry name" value="TIR"/>
    <property type="match status" value="1"/>
</dbReference>
<dbReference type="Gene3D" id="2.60.40.10">
    <property type="entry name" value="Immunoglobulins"/>
    <property type="match status" value="3"/>
</dbReference>
<dbReference type="PROSITE" id="PS50835">
    <property type="entry name" value="IG_LIKE"/>
    <property type="match status" value="3"/>
</dbReference>
<dbReference type="InterPro" id="IPR007110">
    <property type="entry name" value="Ig-like_dom"/>
</dbReference>
<keyword evidence="5" id="KW-1133">Transmembrane helix</keyword>
<evidence type="ECO:0000256" key="5">
    <source>
        <dbReference type="SAM" id="Phobius"/>
    </source>
</evidence>
<evidence type="ECO:0000256" key="2">
    <source>
        <dbReference type="ARBA" id="ARBA00023157"/>
    </source>
</evidence>
<dbReference type="InterPro" id="IPR013783">
    <property type="entry name" value="Ig-like_fold"/>
</dbReference>
<feature type="domain" description="TIR" evidence="6">
    <location>
        <begin position="339"/>
        <end position="485"/>
    </location>
</feature>
<dbReference type="Proteomes" id="UP001178508">
    <property type="component" value="Chromosome 1"/>
</dbReference>
<dbReference type="InterPro" id="IPR035897">
    <property type="entry name" value="Toll_tir_struct_dom_sf"/>
</dbReference>
<keyword evidence="2" id="KW-1015">Disulfide bond</keyword>
<keyword evidence="9" id="KW-1185">Reference proteome</keyword>
<dbReference type="PROSITE" id="PS50104">
    <property type="entry name" value="TIR"/>
    <property type="match status" value="1"/>
</dbReference>
<dbReference type="GO" id="GO:0007165">
    <property type="term" value="P:signal transduction"/>
    <property type="evidence" value="ECO:0007669"/>
    <property type="project" value="InterPro"/>
</dbReference>
<sequence length="501" mass="56405">MVALKCPYYRGHDAELTWTSHTGQALDLNSNMSSAQQRQMGVLVHGRSLVILSVSANRQGNYSCSHGTPRSQTWFKLMVYPMQSREYERKTTFSTTCYTQESCTLYCPDVNTPDVATPNITSNGIIWQKEGKLLVNNVSFPSVEEHDHGIYTCTRSYLYHDHIYNMTFTVVLDVRPNIISGKSEILLPQKDEVFHVALDTTVVINCTAAVYSEFDDLFWLSGTSFLEKNNSLPVFYNYTRENTADGVKMTASLVFRKVLKEDLSKSYTCKLESEDQPSSFVTISLDQKARPSYASLAAGIVCTVMAMVLMTVIYVKFKINITLLLRDTLGCHRNASDGKSYDAFLMCYKNNTDAGLNEEDRDLLEKVLEEKFGYSLCLYDRDVPPGKAVADAVLDCIMQSRTVVLVPTSADPGLESGLLSVIHSALVERETRLVFITTESKEELKSGSVSEALQFLSDAGDYVTWRGKRSMSLSSFFWKQLRYHLPALKHTRKISPISQRV</sequence>
<feature type="transmembrane region" description="Helical" evidence="5">
    <location>
        <begin position="293"/>
        <end position="315"/>
    </location>
</feature>
<evidence type="ECO:0000256" key="4">
    <source>
        <dbReference type="ARBA" id="ARBA00023319"/>
    </source>
</evidence>
<dbReference type="SUPFAM" id="SSF52200">
    <property type="entry name" value="Toll/Interleukin receptor TIR domain"/>
    <property type="match status" value="1"/>
</dbReference>
<dbReference type="SUPFAM" id="SSF48726">
    <property type="entry name" value="Immunoglobulin"/>
    <property type="match status" value="2"/>
</dbReference>
<proteinExistence type="inferred from homology"/>
<reference evidence="8" key="1">
    <citation type="submission" date="2023-08" db="EMBL/GenBank/DDBJ databases">
        <authorList>
            <person name="Alioto T."/>
            <person name="Alioto T."/>
            <person name="Gomez Garrido J."/>
        </authorList>
    </citation>
    <scope>NUCLEOTIDE SEQUENCE</scope>
</reference>
<evidence type="ECO:0000256" key="1">
    <source>
        <dbReference type="ARBA" id="ARBA00009752"/>
    </source>
</evidence>
<keyword evidence="5" id="KW-0812">Transmembrane</keyword>
<dbReference type="InterPro" id="IPR036179">
    <property type="entry name" value="Ig-like_dom_sf"/>
</dbReference>